<dbReference type="EMBL" id="MU118392">
    <property type="protein sequence ID" value="KAF9642640.1"/>
    <property type="molecule type" value="Genomic_DNA"/>
</dbReference>
<keyword evidence="2" id="KW-1185">Reference proteome</keyword>
<evidence type="ECO:0000313" key="2">
    <source>
        <dbReference type="Proteomes" id="UP000886501"/>
    </source>
</evidence>
<reference evidence="1" key="2">
    <citation type="journal article" date="2020" name="Nat. Commun.">
        <title>Large-scale genome sequencing of mycorrhizal fungi provides insights into the early evolution of symbiotic traits.</title>
        <authorList>
            <person name="Miyauchi S."/>
            <person name="Kiss E."/>
            <person name="Kuo A."/>
            <person name="Drula E."/>
            <person name="Kohler A."/>
            <person name="Sanchez-Garcia M."/>
            <person name="Morin E."/>
            <person name="Andreopoulos B."/>
            <person name="Barry K.W."/>
            <person name="Bonito G."/>
            <person name="Buee M."/>
            <person name="Carver A."/>
            <person name="Chen C."/>
            <person name="Cichocki N."/>
            <person name="Clum A."/>
            <person name="Culley D."/>
            <person name="Crous P.W."/>
            <person name="Fauchery L."/>
            <person name="Girlanda M."/>
            <person name="Hayes R.D."/>
            <person name="Keri Z."/>
            <person name="LaButti K."/>
            <person name="Lipzen A."/>
            <person name="Lombard V."/>
            <person name="Magnuson J."/>
            <person name="Maillard F."/>
            <person name="Murat C."/>
            <person name="Nolan M."/>
            <person name="Ohm R.A."/>
            <person name="Pangilinan J."/>
            <person name="Pereira M.F."/>
            <person name="Perotto S."/>
            <person name="Peter M."/>
            <person name="Pfister S."/>
            <person name="Riley R."/>
            <person name="Sitrit Y."/>
            <person name="Stielow J.B."/>
            <person name="Szollosi G."/>
            <person name="Zifcakova L."/>
            <person name="Stursova M."/>
            <person name="Spatafora J.W."/>
            <person name="Tedersoo L."/>
            <person name="Vaario L.M."/>
            <person name="Yamada A."/>
            <person name="Yan M."/>
            <person name="Wang P."/>
            <person name="Xu J."/>
            <person name="Bruns T."/>
            <person name="Baldrian P."/>
            <person name="Vilgalys R."/>
            <person name="Dunand C."/>
            <person name="Henrissat B."/>
            <person name="Grigoriev I.V."/>
            <person name="Hibbett D."/>
            <person name="Nagy L.G."/>
            <person name="Martin F.M."/>
        </authorList>
    </citation>
    <scope>NUCLEOTIDE SEQUENCE</scope>
    <source>
        <strain evidence="1">P2</strain>
    </source>
</reference>
<gene>
    <name evidence="1" type="ORF">BDM02DRAFT_3124343</name>
</gene>
<accession>A0ACB6YYX4</accession>
<proteinExistence type="predicted"/>
<reference evidence="1" key="1">
    <citation type="submission" date="2019-10" db="EMBL/GenBank/DDBJ databases">
        <authorList>
            <consortium name="DOE Joint Genome Institute"/>
            <person name="Kuo A."/>
            <person name="Miyauchi S."/>
            <person name="Kiss E."/>
            <person name="Drula E."/>
            <person name="Kohler A."/>
            <person name="Sanchez-Garcia M."/>
            <person name="Andreopoulos B."/>
            <person name="Barry K.W."/>
            <person name="Bonito G."/>
            <person name="Buee M."/>
            <person name="Carver A."/>
            <person name="Chen C."/>
            <person name="Cichocki N."/>
            <person name="Clum A."/>
            <person name="Culley D."/>
            <person name="Crous P.W."/>
            <person name="Fauchery L."/>
            <person name="Girlanda M."/>
            <person name="Hayes R."/>
            <person name="Keri Z."/>
            <person name="Labutti K."/>
            <person name="Lipzen A."/>
            <person name="Lombard V."/>
            <person name="Magnuson J."/>
            <person name="Maillard F."/>
            <person name="Morin E."/>
            <person name="Murat C."/>
            <person name="Nolan M."/>
            <person name="Ohm R."/>
            <person name="Pangilinan J."/>
            <person name="Pereira M."/>
            <person name="Perotto S."/>
            <person name="Peter M."/>
            <person name="Riley R."/>
            <person name="Sitrit Y."/>
            <person name="Stielow B."/>
            <person name="Szollosi G."/>
            <person name="Zifcakova L."/>
            <person name="Stursova M."/>
            <person name="Spatafora J.W."/>
            <person name="Tedersoo L."/>
            <person name="Vaario L.-M."/>
            <person name="Yamada A."/>
            <person name="Yan M."/>
            <person name="Wang P."/>
            <person name="Xu J."/>
            <person name="Bruns T."/>
            <person name="Baldrian P."/>
            <person name="Vilgalys R."/>
            <person name="Henrissat B."/>
            <person name="Grigoriev I.V."/>
            <person name="Hibbett D."/>
            <person name="Nagy L.G."/>
            <person name="Martin F.M."/>
        </authorList>
    </citation>
    <scope>NUCLEOTIDE SEQUENCE</scope>
    <source>
        <strain evidence="1">P2</strain>
    </source>
</reference>
<comment type="caution">
    <text evidence="1">The sequence shown here is derived from an EMBL/GenBank/DDBJ whole genome shotgun (WGS) entry which is preliminary data.</text>
</comment>
<organism evidence="1 2">
    <name type="scientific">Thelephora ganbajun</name>
    <name type="common">Ganba fungus</name>
    <dbReference type="NCBI Taxonomy" id="370292"/>
    <lineage>
        <taxon>Eukaryota</taxon>
        <taxon>Fungi</taxon>
        <taxon>Dikarya</taxon>
        <taxon>Basidiomycota</taxon>
        <taxon>Agaricomycotina</taxon>
        <taxon>Agaricomycetes</taxon>
        <taxon>Thelephorales</taxon>
        <taxon>Thelephoraceae</taxon>
        <taxon>Thelephora</taxon>
    </lineage>
</organism>
<sequence length="141" mass="16022">MAGQTLLQLRLQNTLHLKGRSLLHFYPSRYVCKLTNESSSLKEVAVTQGGPPTLTSYIGKVDLNDRFCAHFLPSIGDGNDVLSISPRLFILWYMVRKCSDFAVELNDTGFVIKDSFIHGYLQFKMGRLRSVFEWSRSVSDL</sequence>
<protein>
    <submittedName>
        <fullName evidence="1">Uncharacterized protein</fullName>
    </submittedName>
</protein>
<evidence type="ECO:0000313" key="1">
    <source>
        <dbReference type="EMBL" id="KAF9642640.1"/>
    </source>
</evidence>
<name>A0ACB6YYX4_THEGA</name>
<dbReference type="Proteomes" id="UP000886501">
    <property type="component" value="Unassembled WGS sequence"/>
</dbReference>